<dbReference type="InterPro" id="IPR051692">
    <property type="entry name" value="OMP-like"/>
</dbReference>
<keyword evidence="9" id="KW-1185">Reference proteome</keyword>
<feature type="domain" description="Outer membrane protein beta-barrel" evidence="7">
    <location>
        <begin position="77"/>
        <end position="280"/>
    </location>
</feature>
<evidence type="ECO:0000313" key="9">
    <source>
        <dbReference type="Proteomes" id="UP001280156"/>
    </source>
</evidence>
<evidence type="ECO:0000256" key="4">
    <source>
        <dbReference type="ARBA" id="ARBA00023237"/>
    </source>
</evidence>
<comment type="subcellular location">
    <subcellularLocation>
        <location evidence="1">Cell outer membrane</location>
    </subcellularLocation>
</comment>
<dbReference type="SUPFAM" id="SSF56925">
    <property type="entry name" value="OMPA-like"/>
    <property type="match status" value="1"/>
</dbReference>
<dbReference type="Gene3D" id="2.40.160.20">
    <property type="match status" value="1"/>
</dbReference>
<dbReference type="InterPro" id="IPR011250">
    <property type="entry name" value="OMP/PagP_B-barrel"/>
</dbReference>
<evidence type="ECO:0000256" key="5">
    <source>
        <dbReference type="ARBA" id="ARBA00038306"/>
    </source>
</evidence>
<evidence type="ECO:0000256" key="1">
    <source>
        <dbReference type="ARBA" id="ARBA00004442"/>
    </source>
</evidence>
<organism evidence="8 9">
    <name type="scientific">Mesorhizobium humile</name>
    <dbReference type="NCBI Taxonomy" id="3072313"/>
    <lineage>
        <taxon>Bacteria</taxon>
        <taxon>Pseudomonadati</taxon>
        <taxon>Pseudomonadota</taxon>
        <taxon>Alphaproteobacteria</taxon>
        <taxon>Hyphomicrobiales</taxon>
        <taxon>Phyllobacteriaceae</taxon>
        <taxon>Mesorhizobium</taxon>
    </lineage>
</organism>
<protein>
    <submittedName>
        <fullName evidence="8">Porin family protein</fullName>
    </submittedName>
</protein>
<keyword evidence="2" id="KW-0732">Signal</keyword>
<sequence>MPRRVPGQFQCGSAQDAAGGRCNTRGLGKQPDSRRAFRGGERNIWGSNLTMKTILLATAIILAPVGMACAADVNEGSPVAAYDWSGLYAGVHFGYAAGKSNLFIAGAGVGGTDVSDPVDPNGFIGGIHVGVNQELANRFVLGAEADLAYNNVDGLTTFANGGNTLLKSELKWSGSARLRAGYAFDRTLPYITAGVAAAKYELTAITGTPSGDITLHNEAYIGWTVGAGVEHAFTDKWIARVEYRYSDFGSKALSAAAGLATVTNVDLKTHDLRVGLSYKF</sequence>
<dbReference type="Proteomes" id="UP001280156">
    <property type="component" value="Unassembled WGS sequence"/>
</dbReference>
<dbReference type="Pfam" id="PF13505">
    <property type="entry name" value="OMP_b-brl"/>
    <property type="match status" value="1"/>
</dbReference>
<dbReference type="RefSeq" id="WP_320296006.1">
    <property type="nucleotide sequence ID" value="NZ_JAVIIU010000006.1"/>
</dbReference>
<dbReference type="EMBL" id="JAVIIV010000004">
    <property type="protein sequence ID" value="MDX8485460.1"/>
    <property type="molecule type" value="Genomic_DNA"/>
</dbReference>
<evidence type="ECO:0000256" key="6">
    <source>
        <dbReference type="SAM" id="MobiDB-lite"/>
    </source>
</evidence>
<keyword evidence="3" id="KW-0472">Membrane</keyword>
<gene>
    <name evidence="8" type="ORF">RFM52_09660</name>
</gene>
<evidence type="ECO:0000256" key="3">
    <source>
        <dbReference type="ARBA" id="ARBA00023136"/>
    </source>
</evidence>
<name>A0ABU4YET6_9HYPH</name>
<keyword evidence="4" id="KW-0998">Cell outer membrane</keyword>
<evidence type="ECO:0000313" key="8">
    <source>
        <dbReference type="EMBL" id="MDX8485460.1"/>
    </source>
</evidence>
<comment type="caution">
    <text evidence="8">The sequence shown here is derived from an EMBL/GenBank/DDBJ whole genome shotgun (WGS) entry which is preliminary data.</text>
</comment>
<feature type="region of interest" description="Disordered" evidence="6">
    <location>
        <begin position="15"/>
        <end position="39"/>
    </location>
</feature>
<evidence type="ECO:0000259" key="7">
    <source>
        <dbReference type="Pfam" id="PF13505"/>
    </source>
</evidence>
<reference evidence="8 9" key="1">
    <citation type="submission" date="2023-08" db="EMBL/GenBank/DDBJ databases">
        <title>Implementing the SeqCode for naming new Mesorhizobium species isolated from Vachellia karroo root nodules.</title>
        <authorList>
            <person name="Van Lill M."/>
        </authorList>
    </citation>
    <scope>NUCLEOTIDE SEQUENCE [LARGE SCALE GENOMIC DNA]</scope>
    <source>
        <strain evidence="8 9">VK2B</strain>
    </source>
</reference>
<accession>A0ABU4YET6</accession>
<dbReference type="PANTHER" id="PTHR34001">
    <property type="entry name" value="BLL7405 PROTEIN"/>
    <property type="match status" value="1"/>
</dbReference>
<comment type="similarity">
    <text evidence="5">Belongs to the Omp25/RopB family.</text>
</comment>
<proteinExistence type="inferred from homology"/>
<dbReference type="InterPro" id="IPR027385">
    <property type="entry name" value="Beta-barrel_OMP"/>
</dbReference>
<dbReference type="PANTHER" id="PTHR34001:SF3">
    <property type="entry name" value="BLL7405 PROTEIN"/>
    <property type="match status" value="1"/>
</dbReference>
<evidence type="ECO:0000256" key="2">
    <source>
        <dbReference type="ARBA" id="ARBA00022729"/>
    </source>
</evidence>